<protein>
    <submittedName>
        <fullName evidence="1">Uncharacterized protein</fullName>
    </submittedName>
</protein>
<name>A0A0A0Q2H1_9CAUD</name>
<evidence type="ECO:0000313" key="1">
    <source>
        <dbReference type="EMBL" id="AHY25185.1"/>
    </source>
</evidence>
<evidence type="ECO:0000313" key="2">
    <source>
        <dbReference type="Proteomes" id="UP000030739"/>
    </source>
</evidence>
<dbReference type="GeneID" id="26638116"/>
<keyword evidence="2" id="KW-1185">Reference proteome</keyword>
<accession>A0A0A0Q2H1</accession>
<dbReference type="RefSeq" id="YP_009211644.1">
    <property type="nucleotide sequence ID" value="NC_028940.1"/>
</dbReference>
<dbReference type="EMBL" id="KF835987">
    <property type="protein sequence ID" value="AHY25185.1"/>
    <property type="molecule type" value="Genomic_DNA"/>
</dbReference>
<gene>
    <name evidence="1" type="ORF">PM2_223</name>
</gene>
<dbReference type="Proteomes" id="UP000030739">
    <property type="component" value="Segment"/>
</dbReference>
<dbReference type="KEGG" id="vg:26638116"/>
<organism evidence="1 2">
    <name type="scientific">Pectobacterium bacteriophage PM2</name>
    <dbReference type="NCBI Taxonomy" id="1429794"/>
    <lineage>
        <taxon>Viruses</taxon>
        <taxon>Duplodnaviria</taxon>
        <taxon>Heunggongvirae</taxon>
        <taxon>Uroviricota</taxon>
        <taxon>Caudoviricetes</taxon>
        <taxon>Pantevenvirales</taxon>
        <taxon>Straboviridae</taxon>
        <taxon>Tevenvirinae</taxon>
        <taxon>Mosugukvirus</taxon>
        <taxon>Mosugukvirus pm2</taxon>
    </lineage>
</organism>
<proteinExistence type="predicted"/>
<reference evidence="1 2" key="1">
    <citation type="journal article" date="2015" name="Plant Pathol. J.">
        <title>Isolation and Genomic Characterization of the T4-Like Bacteriophage PM2 Infecting Pectobacterium carotovorum subsp. carotovorum.</title>
        <authorList>
            <person name="Lim J.A."/>
            <person name="Lee D.H."/>
            <person name="Heu S."/>
        </authorList>
    </citation>
    <scope>NUCLEOTIDE SEQUENCE [LARGE SCALE GENOMIC DNA]</scope>
</reference>
<sequence length="69" mass="7974">MTVTCEPMVPKNRNLFNYGDGVIVESKNNSLGTVLYVLDAIKDFAPSYWYIVKFVNGTEDMFPEYMLRK</sequence>